<feature type="signal peptide" evidence="1">
    <location>
        <begin position="1"/>
        <end position="22"/>
    </location>
</feature>
<name>A0A2Z6ZXE9_9LAMI</name>
<gene>
    <name evidence="2" type="ORF">F511_44783</name>
</gene>
<dbReference type="AlphaFoldDB" id="A0A2Z6ZXE9"/>
<evidence type="ECO:0000256" key="1">
    <source>
        <dbReference type="SAM" id="SignalP"/>
    </source>
</evidence>
<protein>
    <recommendedName>
        <fullName evidence="4">Secreted protein</fullName>
    </recommendedName>
</protein>
<feature type="chain" id="PRO_5016406472" description="Secreted protein" evidence="1">
    <location>
        <begin position="23"/>
        <end position="66"/>
    </location>
</feature>
<accession>A0A2Z6ZXE9</accession>
<evidence type="ECO:0008006" key="4">
    <source>
        <dbReference type="Google" id="ProtNLM"/>
    </source>
</evidence>
<dbReference type="EMBL" id="KV023900">
    <property type="protein sequence ID" value="KZV13934.1"/>
    <property type="molecule type" value="Genomic_DNA"/>
</dbReference>
<reference evidence="2 3" key="1">
    <citation type="journal article" date="2015" name="Proc. Natl. Acad. Sci. U.S.A.">
        <title>The resurrection genome of Boea hygrometrica: A blueprint for survival of dehydration.</title>
        <authorList>
            <person name="Xiao L."/>
            <person name="Yang G."/>
            <person name="Zhang L."/>
            <person name="Yang X."/>
            <person name="Zhao S."/>
            <person name="Ji Z."/>
            <person name="Zhou Q."/>
            <person name="Hu M."/>
            <person name="Wang Y."/>
            <person name="Chen M."/>
            <person name="Xu Y."/>
            <person name="Jin H."/>
            <person name="Xiao X."/>
            <person name="Hu G."/>
            <person name="Bao F."/>
            <person name="Hu Y."/>
            <person name="Wan P."/>
            <person name="Li L."/>
            <person name="Deng X."/>
            <person name="Kuang T."/>
            <person name="Xiang C."/>
            <person name="Zhu J.K."/>
            <person name="Oliver M.J."/>
            <person name="He Y."/>
        </authorList>
    </citation>
    <scope>NUCLEOTIDE SEQUENCE [LARGE SCALE GENOMIC DNA]</scope>
    <source>
        <strain evidence="3">cv. XS01</strain>
    </source>
</reference>
<keyword evidence="1" id="KW-0732">Signal</keyword>
<evidence type="ECO:0000313" key="2">
    <source>
        <dbReference type="EMBL" id="KZV13934.1"/>
    </source>
</evidence>
<sequence>MAASGGLSHMFVTLFLYCFAESMVVPSITDVTMAALCPGKDKCSLAIYLSGAQQVVCIATYFPENV</sequence>
<organism evidence="2 3">
    <name type="scientific">Dorcoceras hygrometricum</name>
    <dbReference type="NCBI Taxonomy" id="472368"/>
    <lineage>
        <taxon>Eukaryota</taxon>
        <taxon>Viridiplantae</taxon>
        <taxon>Streptophyta</taxon>
        <taxon>Embryophyta</taxon>
        <taxon>Tracheophyta</taxon>
        <taxon>Spermatophyta</taxon>
        <taxon>Magnoliopsida</taxon>
        <taxon>eudicotyledons</taxon>
        <taxon>Gunneridae</taxon>
        <taxon>Pentapetalae</taxon>
        <taxon>asterids</taxon>
        <taxon>lamiids</taxon>
        <taxon>Lamiales</taxon>
        <taxon>Gesneriaceae</taxon>
        <taxon>Didymocarpoideae</taxon>
        <taxon>Trichosporeae</taxon>
        <taxon>Loxocarpinae</taxon>
        <taxon>Dorcoceras</taxon>
    </lineage>
</organism>
<dbReference type="Proteomes" id="UP000250235">
    <property type="component" value="Unassembled WGS sequence"/>
</dbReference>
<dbReference type="OrthoDB" id="419616at2759"/>
<evidence type="ECO:0000313" key="3">
    <source>
        <dbReference type="Proteomes" id="UP000250235"/>
    </source>
</evidence>
<proteinExistence type="predicted"/>
<keyword evidence="3" id="KW-1185">Reference proteome</keyword>